<dbReference type="Pfam" id="PF07653">
    <property type="entry name" value="SH3_2"/>
    <property type="match status" value="1"/>
</dbReference>
<organism evidence="1 2">
    <name type="scientific">Paramuricea clavata</name>
    <name type="common">Red gorgonian</name>
    <name type="synonym">Violescent sea-whip</name>
    <dbReference type="NCBI Taxonomy" id="317549"/>
    <lineage>
        <taxon>Eukaryota</taxon>
        <taxon>Metazoa</taxon>
        <taxon>Cnidaria</taxon>
        <taxon>Anthozoa</taxon>
        <taxon>Octocorallia</taxon>
        <taxon>Malacalcyonacea</taxon>
        <taxon>Plexauridae</taxon>
        <taxon>Paramuricea</taxon>
    </lineage>
</organism>
<dbReference type="InterPro" id="IPR036028">
    <property type="entry name" value="SH3-like_dom_sf"/>
</dbReference>
<accession>A0A7D9KYU2</accession>
<dbReference type="EMBL" id="CACRXK020012391">
    <property type="protein sequence ID" value="CAB4023246.1"/>
    <property type="molecule type" value="Genomic_DNA"/>
</dbReference>
<evidence type="ECO:0000313" key="2">
    <source>
        <dbReference type="Proteomes" id="UP001152795"/>
    </source>
</evidence>
<protein>
    <submittedName>
        <fullName evidence="1">---NA</fullName>
    </submittedName>
</protein>
<dbReference type="AlphaFoldDB" id="A0A7D9KYU2"/>
<keyword evidence="2" id="KW-1185">Reference proteome</keyword>
<dbReference type="Proteomes" id="UP001152795">
    <property type="component" value="Unassembled WGS sequence"/>
</dbReference>
<dbReference type="SUPFAM" id="SSF50044">
    <property type="entry name" value="SH3-domain"/>
    <property type="match status" value="1"/>
</dbReference>
<dbReference type="PROSITE" id="PS50002">
    <property type="entry name" value="SH3"/>
    <property type="match status" value="1"/>
</dbReference>
<gene>
    <name evidence="1" type="ORF">PACLA_8A089297</name>
</gene>
<dbReference type="Gene3D" id="2.30.30.40">
    <property type="entry name" value="SH3 Domains"/>
    <property type="match status" value="1"/>
</dbReference>
<evidence type="ECO:0000313" key="1">
    <source>
        <dbReference type="EMBL" id="CAB4023246.1"/>
    </source>
</evidence>
<sequence>IAKLPKSKQYPKNVVNGKKENKVEEKNISVVEENSVSDVVEGNNNQAIIEDYTPILCKTQFITTTDYNTSDNALNFTQGTEMAVKGVRIDGWWFCYNKSTQESGWVYMDYLKPKNETWLV</sequence>
<feature type="non-terminal residue" evidence="1">
    <location>
        <position position="120"/>
    </location>
</feature>
<proteinExistence type="predicted"/>
<name>A0A7D9KYU2_PARCT</name>
<reference evidence="1" key="1">
    <citation type="submission" date="2020-04" db="EMBL/GenBank/DDBJ databases">
        <authorList>
            <person name="Alioto T."/>
            <person name="Alioto T."/>
            <person name="Gomez Garrido J."/>
        </authorList>
    </citation>
    <scope>NUCLEOTIDE SEQUENCE</scope>
    <source>
        <strain evidence="1">A484AB</strain>
    </source>
</reference>
<dbReference type="InterPro" id="IPR001452">
    <property type="entry name" value="SH3_domain"/>
</dbReference>
<comment type="caution">
    <text evidence="1">The sequence shown here is derived from an EMBL/GenBank/DDBJ whole genome shotgun (WGS) entry which is preliminary data.</text>
</comment>
<dbReference type="OrthoDB" id="9934029at2759"/>